<protein>
    <submittedName>
        <fullName evidence="2">Uncharacterized protein</fullName>
    </submittedName>
</protein>
<sequence length="155" mass="17728">MYPEICQATERRLVRKLNFRLLPTLVIIFIIKYMDSKVRPGSIKVYSKKHCGMDMKIQAPLQYSKSCDHFLIIWILMSLFLTPGERRLAQAHLAEDAGEADQYSAEVSVFDQDGHERYQGSTRPKAHLNRFMEGLSLMSTLGIFDDFSNVCASCS</sequence>
<gene>
    <name evidence="2" type="ORF">F5147DRAFT_652436</name>
</gene>
<dbReference type="GeneID" id="64695881"/>
<keyword evidence="1" id="KW-1133">Transmembrane helix</keyword>
<proteinExistence type="predicted"/>
<organism evidence="2 3">
    <name type="scientific">Suillus discolor</name>
    <dbReference type="NCBI Taxonomy" id="1912936"/>
    <lineage>
        <taxon>Eukaryota</taxon>
        <taxon>Fungi</taxon>
        <taxon>Dikarya</taxon>
        <taxon>Basidiomycota</taxon>
        <taxon>Agaricomycotina</taxon>
        <taxon>Agaricomycetes</taxon>
        <taxon>Agaricomycetidae</taxon>
        <taxon>Boletales</taxon>
        <taxon>Suillineae</taxon>
        <taxon>Suillaceae</taxon>
        <taxon>Suillus</taxon>
    </lineage>
</organism>
<feature type="transmembrane region" description="Helical" evidence="1">
    <location>
        <begin position="17"/>
        <end position="34"/>
    </location>
</feature>
<keyword evidence="3" id="KW-1185">Reference proteome</keyword>
<keyword evidence="1" id="KW-0812">Transmembrane</keyword>
<comment type="caution">
    <text evidence="2">The sequence shown here is derived from an EMBL/GenBank/DDBJ whole genome shotgun (WGS) entry which is preliminary data.</text>
</comment>
<reference evidence="2" key="1">
    <citation type="journal article" date="2020" name="New Phytol.">
        <title>Comparative genomics reveals dynamic genome evolution in host specialist ectomycorrhizal fungi.</title>
        <authorList>
            <person name="Lofgren L.A."/>
            <person name="Nguyen N.H."/>
            <person name="Vilgalys R."/>
            <person name="Ruytinx J."/>
            <person name="Liao H.L."/>
            <person name="Branco S."/>
            <person name="Kuo A."/>
            <person name="LaButti K."/>
            <person name="Lipzen A."/>
            <person name="Andreopoulos W."/>
            <person name="Pangilinan J."/>
            <person name="Riley R."/>
            <person name="Hundley H."/>
            <person name="Na H."/>
            <person name="Barry K."/>
            <person name="Grigoriev I.V."/>
            <person name="Stajich J.E."/>
            <person name="Kennedy P.G."/>
        </authorList>
    </citation>
    <scope>NUCLEOTIDE SEQUENCE</scope>
    <source>
        <strain evidence="2">FC423</strain>
    </source>
</reference>
<dbReference type="RefSeq" id="XP_041293431.1">
    <property type="nucleotide sequence ID" value="XM_041433622.1"/>
</dbReference>
<evidence type="ECO:0000313" key="2">
    <source>
        <dbReference type="EMBL" id="KAG2109349.1"/>
    </source>
</evidence>
<dbReference type="Proteomes" id="UP000823399">
    <property type="component" value="Unassembled WGS sequence"/>
</dbReference>
<accession>A0A9P7F8I7</accession>
<dbReference type="OrthoDB" id="2692516at2759"/>
<dbReference type="EMBL" id="JABBWM010000024">
    <property type="protein sequence ID" value="KAG2109349.1"/>
    <property type="molecule type" value="Genomic_DNA"/>
</dbReference>
<dbReference type="AlphaFoldDB" id="A0A9P7F8I7"/>
<evidence type="ECO:0000256" key="1">
    <source>
        <dbReference type="SAM" id="Phobius"/>
    </source>
</evidence>
<evidence type="ECO:0000313" key="3">
    <source>
        <dbReference type="Proteomes" id="UP000823399"/>
    </source>
</evidence>
<keyword evidence="1" id="KW-0472">Membrane</keyword>
<name>A0A9P7F8I7_9AGAM</name>